<keyword evidence="3" id="KW-1185">Reference proteome</keyword>
<accession>A0A8T3A2F6</accession>
<dbReference type="Proteomes" id="UP000829196">
    <property type="component" value="Unassembled WGS sequence"/>
</dbReference>
<sequence>MSRNSVKNRLINNARSRIKGTLVARRSSKDSHNRRKVDVDLQNFKTQACHSVPEVWGRRKWSRDDGVKLLKLGDEEDEASAWSQEESERDEQNAQF</sequence>
<protein>
    <submittedName>
        <fullName evidence="2">Uncharacterized protein</fullName>
    </submittedName>
</protein>
<dbReference type="SMR" id="A0A8T3A2F6"/>
<dbReference type="AlphaFoldDB" id="A0A8T3A2F6"/>
<gene>
    <name evidence="2" type="ORF">KFK09_028089</name>
</gene>
<organism evidence="2 3">
    <name type="scientific">Dendrobium nobile</name>
    <name type="common">Orchid</name>
    <dbReference type="NCBI Taxonomy" id="94219"/>
    <lineage>
        <taxon>Eukaryota</taxon>
        <taxon>Viridiplantae</taxon>
        <taxon>Streptophyta</taxon>
        <taxon>Embryophyta</taxon>
        <taxon>Tracheophyta</taxon>
        <taxon>Spermatophyta</taxon>
        <taxon>Magnoliopsida</taxon>
        <taxon>Liliopsida</taxon>
        <taxon>Asparagales</taxon>
        <taxon>Orchidaceae</taxon>
        <taxon>Epidendroideae</taxon>
        <taxon>Malaxideae</taxon>
        <taxon>Dendrobiinae</taxon>
        <taxon>Dendrobium</taxon>
    </lineage>
</organism>
<comment type="caution">
    <text evidence="2">The sequence shown here is derived from an EMBL/GenBank/DDBJ whole genome shotgun (WGS) entry which is preliminary data.</text>
</comment>
<name>A0A8T3A2F6_DENNO</name>
<evidence type="ECO:0000313" key="3">
    <source>
        <dbReference type="Proteomes" id="UP000829196"/>
    </source>
</evidence>
<reference evidence="2" key="1">
    <citation type="journal article" date="2022" name="Front. Genet.">
        <title>Chromosome-Scale Assembly of the Dendrobium nobile Genome Provides Insights Into the Molecular Mechanism of the Biosynthesis of the Medicinal Active Ingredient of Dendrobium.</title>
        <authorList>
            <person name="Xu Q."/>
            <person name="Niu S.-C."/>
            <person name="Li K.-L."/>
            <person name="Zheng P.-J."/>
            <person name="Zhang X.-J."/>
            <person name="Jia Y."/>
            <person name="Liu Y."/>
            <person name="Niu Y.-X."/>
            <person name="Yu L.-H."/>
            <person name="Chen D.-F."/>
            <person name="Zhang G.-Q."/>
        </authorList>
    </citation>
    <scope>NUCLEOTIDE SEQUENCE</scope>
    <source>
        <tissue evidence="2">Leaf</tissue>
    </source>
</reference>
<proteinExistence type="predicted"/>
<dbReference type="EMBL" id="JAGYWB010000019">
    <property type="protein sequence ID" value="KAI0488262.1"/>
    <property type="molecule type" value="Genomic_DNA"/>
</dbReference>
<evidence type="ECO:0000313" key="2">
    <source>
        <dbReference type="EMBL" id="KAI0488262.1"/>
    </source>
</evidence>
<feature type="region of interest" description="Disordered" evidence="1">
    <location>
        <begin position="75"/>
        <end position="96"/>
    </location>
</feature>
<feature type="compositionally biased region" description="Acidic residues" evidence="1">
    <location>
        <begin position="75"/>
        <end position="89"/>
    </location>
</feature>
<evidence type="ECO:0000256" key="1">
    <source>
        <dbReference type="SAM" id="MobiDB-lite"/>
    </source>
</evidence>